<evidence type="ECO:0000256" key="2">
    <source>
        <dbReference type="ARBA" id="ARBA00023015"/>
    </source>
</evidence>
<evidence type="ECO:0000313" key="6">
    <source>
        <dbReference type="EMBL" id="RTR37752.1"/>
    </source>
</evidence>
<gene>
    <name evidence="6" type="ORF">EKG38_17180</name>
</gene>
<dbReference type="GO" id="GO:0043565">
    <property type="term" value="F:sequence-specific DNA binding"/>
    <property type="evidence" value="ECO:0007669"/>
    <property type="project" value="TreeGrafter"/>
</dbReference>
<evidence type="ECO:0000256" key="4">
    <source>
        <dbReference type="ARBA" id="ARBA00023163"/>
    </source>
</evidence>
<dbReference type="Gene3D" id="1.10.10.10">
    <property type="entry name" value="Winged helix-like DNA-binding domain superfamily/Winged helix DNA-binding domain"/>
    <property type="match status" value="1"/>
</dbReference>
<dbReference type="PROSITE" id="PS50931">
    <property type="entry name" value="HTH_LYSR"/>
    <property type="match status" value="1"/>
</dbReference>
<dbReference type="SUPFAM" id="SSF53850">
    <property type="entry name" value="Periplasmic binding protein-like II"/>
    <property type="match status" value="1"/>
</dbReference>
<name>A0A431WQ38_9GAMM</name>
<dbReference type="OrthoDB" id="9786526at2"/>
<dbReference type="PANTHER" id="PTHR30537">
    <property type="entry name" value="HTH-TYPE TRANSCRIPTIONAL REGULATOR"/>
    <property type="match status" value="1"/>
</dbReference>
<evidence type="ECO:0000313" key="7">
    <source>
        <dbReference type="Proteomes" id="UP000267448"/>
    </source>
</evidence>
<evidence type="ECO:0000256" key="1">
    <source>
        <dbReference type="ARBA" id="ARBA00009437"/>
    </source>
</evidence>
<dbReference type="GO" id="GO:0003700">
    <property type="term" value="F:DNA-binding transcription factor activity"/>
    <property type="evidence" value="ECO:0007669"/>
    <property type="project" value="InterPro"/>
</dbReference>
<reference evidence="6 7" key="1">
    <citation type="submission" date="2018-12" db="EMBL/GenBank/DDBJ databases">
        <authorList>
            <person name="Yu L."/>
        </authorList>
    </citation>
    <scope>NUCLEOTIDE SEQUENCE [LARGE SCALE GENOMIC DNA]</scope>
    <source>
        <strain evidence="6 7">HAW-EB2</strain>
    </source>
</reference>
<evidence type="ECO:0000259" key="5">
    <source>
        <dbReference type="PROSITE" id="PS50931"/>
    </source>
</evidence>
<dbReference type="InterPro" id="IPR000847">
    <property type="entry name" value="LysR_HTH_N"/>
</dbReference>
<keyword evidence="4" id="KW-0804">Transcription</keyword>
<dbReference type="Gene3D" id="3.40.190.290">
    <property type="match status" value="1"/>
</dbReference>
<dbReference type="RefSeq" id="WP_126521450.1">
    <property type="nucleotide sequence ID" value="NZ_RXNU01000010.1"/>
</dbReference>
<dbReference type="InterPro" id="IPR036388">
    <property type="entry name" value="WH-like_DNA-bd_sf"/>
</dbReference>
<dbReference type="PANTHER" id="PTHR30537:SF3">
    <property type="entry name" value="TRANSCRIPTIONAL REGULATORY PROTEIN"/>
    <property type="match status" value="1"/>
</dbReference>
<dbReference type="EMBL" id="RXNU01000010">
    <property type="protein sequence ID" value="RTR37752.1"/>
    <property type="molecule type" value="Genomic_DNA"/>
</dbReference>
<dbReference type="InterPro" id="IPR005119">
    <property type="entry name" value="LysR_subst-bd"/>
</dbReference>
<keyword evidence="7" id="KW-1185">Reference proteome</keyword>
<dbReference type="GO" id="GO:0006351">
    <property type="term" value="P:DNA-templated transcription"/>
    <property type="evidence" value="ECO:0007669"/>
    <property type="project" value="TreeGrafter"/>
</dbReference>
<accession>A0A431WQ38</accession>
<evidence type="ECO:0000256" key="3">
    <source>
        <dbReference type="ARBA" id="ARBA00023125"/>
    </source>
</evidence>
<proteinExistence type="inferred from homology"/>
<organism evidence="6 7">
    <name type="scientific">Shewanella canadensis</name>
    <dbReference type="NCBI Taxonomy" id="271096"/>
    <lineage>
        <taxon>Bacteria</taxon>
        <taxon>Pseudomonadati</taxon>
        <taxon>Pseudomonadota</taxon>
        <taxon>Gammaproteobacteria</taxon>
        <taxon>Alteromonadales</taxon>
        <taxon>Shewanellaceae</taxon>
        <taxon>Shewanella</taxon>
    </lineage>
</organism>
<dbReference type="Pfam" id="PF03466">
    <property type="entry name" value="LysR_substrate"/>
    <property type="match status" value="1"/>
</dbReference>
<dbReference type="Proteomes" id="UP000267448">
    <property type="component" value="Unassembled WGS sequence"/>
</dbReference>
<comment type="caution">
    <text evidence="6">The sequence shown here is derived from an EMBL/GenBank/DDBJ whole genome shotgun (WGS) entry which is preliminary data.</text>
</comment>
<keyword evidence="3" id="KW-0238">DNA-binding</keyword>
<dbReference type="Pfam" id="PF00126">
    <property type="entry name" value="HTH_1"/>
    <property type="match status" value="1"/>
</dbReference>
<protein>
    <submittedName>
        <fullName evidence="6">LysR family transcriptional regulator</fullName>
    </submittedName>
</protein>
<feature type="domain" description="HTH lysR-type" evidence="5">
    <location>
        <begin position="4"/>
        <end position="61"/>
    </location>
</feature>
<dbReference type="SUPFAM" id="SSF46785">
    <property type="entry name" value="Winged helix' DNA-binding domain"/>
    <property type="match status" value="1"/>
</dbReference>
<sequence>MKNFEWDDLRIFLAIFRGRSIRAASRIMGVSHSTVSRRLQAMELQLESKLFTRQPEGFILTEVGESVVKRAERVETEILSIEREIFGRDTSLAGLIRISAPPNIAQHLLIPCIREFAALYPDIDIQLDSSYEFANLSRNDADIALRIQKMPDDHLIGHQLPDLAGAIYATPEYIATHSFTGKESTARWVGWGSHKAMAKWHGETPYSHCKVQHCIHDPLAHLQAVKEGLGFSMLYCFIADKELGLIRLPEQAKPNYSPFWILTHPDLITTERVRVCVRFLREAIYKQQSQLTGGISF</sequence>
<keyword evidence="2" id="KW-0805">Transcription regulation</keyword>
<dbReference type="AlphaFoldDB" id="A0A431WQ38"/>
<dbReference type="InterPro" id="IPR058163">
    <property type="entry name" value="LysR-type_TF_proteobact-type"/>
</dbReference>
<comment type="similarity">
    <text evidence="1">Belongs to the LysR transcriptional regulatory family.</text>
</comment>
<dbReference type="InterPro" id="IPR036390">
    <property type="entry name" value="WH_DNA-bd_sf"/>
</dbReference>